<dbReference type="Pfam" id="PF00610">
    <property type="entry name" value="DEP"/>
    <property type="match status" value="1"/>
</dbReference>
<proteinExistence type="predicted"/>
<keyword evidence="6" id="KW-1185">Reference proteome</keyword>
<dbReference type="Pfam" id="PF00462">
    <property type="entry name" value="Glutaredoxin"/>
    <property type="match status" value="1"/>
</dbReference>
<dbReference type="SUPFAM" id="SSF46785">
    <property type="entry name" value="Winged helix' DNA-binding domain"/>
    <property type="match status" value="1"/>
</dbReference>
<evidence type="ECO:0000313" key="5">
    <source>
        <dbReference type="EMBL" id="KAG7167453.1"/>
    </source>
</evidence>
<dbReference type="CDD" id="cd04371">
    <property type="entry name" value="DEP"/>
    <property type="match status" value="1"/>
</dbReference>
<dbReference type="PANTHER" id="PTHR34386">
    <property type="entry name" value="GLUTAREDOXIN"/>
    <property type="match status" value="1"/>
</dbReference>
<sequence>MLEVRGRVVVYSVLGCPHCVAAKKTLRDLGVPLIDVSVDRFPAVRRWLQEKTGKTSVPQIFFNETYVGGNDSLQKLLKDEEEWNKLLADIQVNEAKEDALIIPHPSEATDTVSDSIKFVCESDPIASIAEELRASGIPHYHRISLFSSAKNVFSGQEFINWIMETKNISEEESTKIGSELLEKKYVKPLDSTQTSFLNDPKMYYSLIDNCESTALNGGSPQSCMLDNAAELSETLRKLILQLFSDHISLDGKVVNYKEMKDTEGFKEYVKLSRELQRVAVEKLDQDGRKAFFINIYNALVIHATVENGPPSNWLSRLKFFDKTSYIVGGHIYSLNEMENGVLRANKRGVTQLFAPFGKSDPRRMISLIQLMSNPDCISQQVDPRIHFALNCGAKSCPPIKTFSAENINEELRVATEAYLETDEGLQIDEARGVVQLSSLLRWYSSDFGNTTEDVLRWVHRNVTFPEKKEALERVMESNKWKVNYISYNWNSNASD</sequence>
<keyword evidence="3" id="KW-0676">Redox-active center</keyword>
<dbReference type="InterPro" id="IPR036249">
    <property type="entry name" value="Thioredoxin-like_sf"/>
</dbReference>
<dbReference type="PANTHER" id="PTHR34386:SF1">
    <property type="entry name" value="GLUTAREDOXIN-LIKE PROTEIN NRDH"/>
    <property type="match status" value="1"/>
</dbReference>
<dbReference type="PROSITE" id="PS50186">
    <property type="entry name" value="DEP"/>
    <property type="match status" value="1"/>
</dbReference>
<dbReference type="InterPro" id="IPR002109">
    <property type="entry name" value="Glutaredoxin"/>
</dbReference>
<dbReference type="InterPro" id="IPR014025">
    <property type="entry name" value="Glutaredoxin_subgr"/>
</dbReference>
<dbReference type="Gene3D" id="3.40.30.10">
    <property type="entry name" value="Glutaredoxin"/>
    <property type="match status" value="1"/>
</dbReference>
<dbReference type="InterPro" id="IPR051548">
    <property type="entry name" value="Grx-like_ET"/>
</dbReference>
<evidence type="ECO:0000313" key="6">
    <source>
        <dbReference type="Proteomes" id="UP000747542"/>
    </source>
</evidence>
<accession>A0A8J5MXF4</accession>
<dbReference type="InterPro" id="IPR000591">
    <property type="entry name" value="DEP_dom"/>
</dbReference>
<organism evidence="5 6">
    <name type="scientific">Homarus americanus</name>
    <name type="common">American lobster</name>
    <dbReference type="NCBI Taxonomy" id="6706"/>
    <lineage>
        <taxon>Eukaryota</taxon>
        <taxon>Metazoa</taxon>
        <taxon>Ecdysozoa</taxon>
        <taxon>Arthropoda</taxon>
        <taxon>Crustacea</taxon>
        <taxon>Multicrustacea</taxon>
        <taxon>Malacostraca</taxon>
        <taxon>Eumalacostraca</taxon>
        <taxon>Eucarida</taxon>
        <taxon>Decapoda</taxon>
        <taxon>Pleocyemata</taxon>
        <taxon>Astacidea</taxon>
        <taxon>Nephropoidea</taxon>
        <taxon>Nephropidae</taxon>
        <taxon>Homarus</taxon>
    </lineage>
</organism>
<dbReference type="GO" id="GO:0045454">
    <property type="term" value="P:cell redox homeostasis"/>
    <property type="evidence" value="ECO:0007669"/>
    <property type="project" value="TreeGrafter"/>
</dbReference>
<feature type="domain" description="DEP" evidence="4">
    <location>
        <begin position="133"/>
        <end position="208"/>
    </location>
</feature>
<dbReference type="GO" id="GO:0009055">
    <property type="term" value="F:electron transfer activity"/>
    <property type="evidence" value="ECO:0007669"/>
    <property type="project" value="TreeGrafter"/>
</dbReference>
<dbReference type="GO" id="GO:0035556">
    <property type="term" value="P:intracellular signal transduction"/>
    <property type="evidence" value="ECO:0007669"/>
    <property type="project" value="InterPro"/>
</dbReference>
<evidence type="ECO:0000256" key="1">
    <source>
        <dbReference type="ARBA" id="ARBA00002549"/>
    </source>
</evidence>
<dbReference type="PRINTS" id="PR00160">
    <property type="entry name" value="GLUTAREDOXIN"/>
</dbReference>
<evidence type="ECO:0000256" key="3">
    <source>
        <dbReference type="ARBA" id="ARBA00023284"/>
    </source>
</evidence>
<dbReference type="PROSITE" id="PS00195">
    <property type="entry name" value="GLUTAREDOXIN_1"/>
    <property type="match status" value="1"/>
</dbReference>
<dbReference type="Proteomes" id="UP000747542">
    <property type="component" value="Unassembled WGS sequence"/>
</dbReference>
<dbReference type="InterPro" id="IPR036390">
    <property type="entry name" value="WH_DNA-bd_sf"/>
</dbReference>
<dbReference type="InterPro" id="IPR011767">
    <property type="entry name" value="GLR_AS"/>
</dbReference>
<evidence type="ECO:0000259" key="4">
    <source>
        <dbReference type="PROSITE" id="PS50186"/>
    </source>
</evidence>
<reference evidence="5" key="1">
    <citation type="journal article" date="2021" name="Sci. Adv.">
        <title>The American lobster genome reveals insights on longevity, neural, and immune adaptations.</title>
        <authorList>
            <person name="Polinski J.M."/>
            <person name="Zimin A.V."/>
            <person name="Clark K.F."/>
            <person name="Kohn A.B."/>
            <person name="Sadowski N."/>
            <person name="Timp W."/>
            <person name="Ptitsyn A."/>
            <person name="Khanna P."/>
            <person name="Romanova D.Y."/>
            <person name="Williams P."/>
            <person name="Greenwood S.J."/>
            <person name="Moroz L.L."/>
            <person name="Walt D.R."/>
            <person name="Bodnar A.G."/>
        </authorList>
    </citation>
    <scope>NUCLEOTIDE SEQUENCE</scope>
    <source>
        <strain evidence="5">GMGI-L3</strain>
    </source>
</reference>
<protein>
    <submittedName>
        <fullName evidence="5">Glutaredoxin-like</fullName>
    </submittedName>
</protein>
<dbReference type="InterPro" id="IPR006869">
    <property type="entry name" value="DUF547"/>
</dbReference>
<name>A0A8J5MXF4_HOMAM</name>
<gene>
    <name evidence="5" type="primary">grx-L</name>
    <name evidence="5" type="ORF">Hamer_G012913</name>
</gene>
<comment type="caution">
    <text evidence="5">The sequence shown here is derived from an EMBL/GenBank/DDBJ whole genome shotgun (WGS) entry which is preliminary data.</text>
</comment>
<dbReference type="AlphaFoldDB" id="A0A8J5MXF4"/>
<comment type="function">
    <text evidence="1">Has a glutathione-disulfide oxidoreductase activity in the presence of NADPH and glutathione reductase. Reduces low molecular weight disulfides and proteins.</text>
</comment>
<dbReference type="EMBL" id="JAHLQT010021643">
    <property type="protein sequence ID" value="KAG7167453.1"/>
    <property type="molecule type" value="Genomic_DNA"/>
</dbReference>
<keyword evidence="2" id="KW-1015">Disulfide bond</keyword>
<dbReference type="InterPro" id="IPR036388">
    <property type="entry name" value="WH-like_DNA-bd_sf"/>
</dbReference>
<dbReference type="SUPFAM" id="SSF52833">
    <property type="entry name" value="Thioredoxin-like"/>
    <property type="match status" value="1"/>
</dbReference>
<dbReference type="Gene3D" id="1.10.10.10">
    <property type="entry name" value="Winged helix-like DNA-binding domain superfamily/Winged helix DNA-binding domain"/>
    <property type="match status" value="1"/>
</dbReference>
<dbReference type="Pfam" id="PF04784">
    <property type="entry name" value="DUF547"/>
    <property type="match status" value="1"/>
</dbReference>
<evidence type="ECO:0000256" key="2">
    <source>
        <dbReference type="ARBA" id="ARBA00023157"/>
    </source>
</evidence>
<dbReference type="PROSITE" id="PS51354">
    <property type="entry name" value="GLUTAREDOXIN_2"/>
    <property type="match status" value="1"/>
</dbReference>